<evidence type="ECO:0000259" key="3">
    <source>
        <dbReference type="Pfam" id="PF23272"/>
    </source>
</evidence>
<keyword evidence="1" id="KW-0812">Transmembrane</keyword>
<accession>A0AAW0LPA5</accession>
<feature type="transmembrane region" description="Helical" evidence="1">
    <location>
        <begin position="21"/>
        <end position="48"/>
    </location>
</feature>
<dbReference type="PANTHER" id="PTHR31469">
    <property type="entry name" value="OS07G0633600 PROTEIN"/>
    <property type="match status" value="1"/>
</dbReference>
<evidence type="ECO:0000313" key="4">
    <source>
        <dbReference type="EMBL" id="KAK7852604.1"/>
    </source>
</evidence>
<dbReference type="EMBL" id="PKMF04000074">
    <property type="protein sequence ID" value="KAK7852604.1"/>
    <property type="molecule type" value="Genomic_DNA"/>
</dbReference>
<proteinExistence type="predicted"/>
<sequence length="574" mass="65436">MLGRYSLSRTGSFRPENLGQNALAMIGNLCFTMFVIGVLIFTIIAATYEPEDPLFHPSTKITTFLTSNSNATFKSDNTVVKTGEDFMAANQTAFATFINITDVENITENAESDSKTVAAAAEVTPCEGSLDSPVDCKDPEVFHMMMRAAIEQFKDIHFYRFGKPVRGSNDSSCDMAWRFRPKDGKAAAFYKDYRRFAISRSENCTLSVVGIGDYHTGVNARKRKKNQKAGFEKKPEKKDQGISLPVVGEAVNDSLPVVESESSFSRGKYLIYVGGGDRCKSMNHYLWSFLCALGEAQYLNRTLVMDLKICLSSIYSSLNQDEEGKDFRFYFDFEHLRESASVLDKDQFWIDWNKWQKKDGLGLNLVEDFRVTPMKLASVKDTLIMRKFGSVEPDNYWYRVCEGETESVVHRPWHSIWKSRRLMDIVSAIASRLNWDFDAVHIERGEKARNRELWPNLATDTSPDTLISTLRDKVEDGRSLYIATNEPDTSFFDPLKDKYSTHFLNEYKDLWDENSEWNSEMTKLNNGNPVEFDGYMRVSVDTEVFLRGKKQIETFNDLTNDCKDGINTCRTSAS</sequence>
<keyword evidence="1" id="KW-1133">Transmembrane helix</keyword>
<organism evidence="4 5">
    <name type="scientific">Quercus suber</name>
    <name type="common">Cork oak</name>
    <dbReference type="NCBI Taxonomy" id="58331"/>
    <lineage>
        <taxon>Eukaryota</taxon>
        <taxon>Viridiplantae</taxon>
        <taxon>Streptophyta</taxon>
        <taxon>Embryophyta</taxon>
        <taxon>Tracheophyta</taxon>
        <taxon>Spermatophyta</taxon>
        <taxon>Magnoliopsida</taxon>
        <taxon>eudicotyledons</taxon>
        <taxon>Gunneridae</taxon>
        <taxon>Pentapetalae</taxon>
        <taxon>rosids</taxon>
        <taxon>fabids</taxon>
        <taxon>Fagales</taxon>
        <taxon>Fagaceae</taxon>
        <taxon>Quercus</taxon>
    </lineage>
</organism>
<keyword evidence="5" id="KW-1185">Reference proteome</keyword>
<keyword evidence="1" id="KW-0472">Membrane</keyword>
<feature type="domain" description="DUF7075" evidence="3">
    <location>
        <begin position="262"/>
        <end position="554"/>
    </location>
</feature>
<gene>
    <name evidence="4" type="ORF">CFP56_038591</name>
</gene>
<dbReference type="Proteomes" id="UP000237347">
    <property type="component" value="Unassembled WGS sequence"/>
</dbReference>
<feature type="domain" description="DUF7074" evidence="2">
    <location>
        <begin position="132"/>
        <end position="216"/>
    </location>
</feature>
<dbReference type="GO" id="GO:0005794">
    <property type="term" value="C:Golgi apparatus"/>
    <property type="evidence" value="ECO:0007669"/>
    <property type="project" value="TreeGrafter"/>
</dbReference>
<dbReference type="AlphaFoldDB" id="A0AAW0LPA5"/>
<evidence type="ECO:0000256" key="1">
    <source>
        <dbReference type="SAM" id="Phobius"/>
    </source>
</evidence>
<dbReference type="Pfam" id="PF23272">
    <property type="entry name" value="DUF7075"/>
    <property type="match status" value="1"/>
</dbReference>
<protein>
    <recommendedName>
        <fullName evidence="6">O-fucosyltransferase family protein</fullName>
    </recommendedName>
</protein>
<comment type="caution">
    <text evidence="4">The sequence shown here is derived from an EMBL/GenBank/DDBJ whole genome shotgun (WGS) entry which is preliminary data.</text>
</comment>
<reference evidence="4 5" key="1">
    <citation type="journal article" date="2018" name="Sci. Data">
        <title>The draft genome sequence of cork oak.</title>
        <authorList>
            <person name="Ramos A.M."/>
            <person name="Usie A."/>
            <person name="Barbosa P."/>
            <person name="Barros P.M."/>
            <person name="Capote T."/>
            <person name="Chaves I."/>
            <person name="Simoes F."/>
            <person name="Abreu I."/>
            <person name="Carrasquinho I."/>
            <person name="Faro C."/>
            <person name="Guimaraes J.B."/>
            <person name="Mendonca D."/>
            <person name="Nobrega F."/>
            <person name="Rodrigues L."/>
            <person name="Saibo N.J.M."/>
            <person name="Varela M.C."/>
            <person name="Egas C."/>
            <person name="Matos J."/>
            <person name="Miguel C.M."/>
            <person name="Oliveira M.M."/>
            <person name="Ricardo C.P."/>
            <person name="Goncalves S."/>
        </authorList>
    </citation>
    <scope>NUCLEOTIDE SEQUENCE [LARGE SCALE GENOMIC DNA]</scope>
    <source>
        <strain evidence="5">cv. HL8</strain>
    </source>
</reference>
<dbReference type="InterPro" id="IPR055503">
    <property type="entry name" value="DUF7075"/>
</dbReference>
<evidence type="ECO:0000313" key="5">
    <source>
        <dbReference type="Proteomes" id="UP000237347"/>
    </source>
</evidence>
<evidence type="ECO:0000259" key="2">
    <source>
        <dbReference type="Pfam" id="PF23269"/>
    </source>
</evidence>
<dbReference type="Pfam" id="PF23269">
    <property type="entry name" value="DUF7074"/>
    <property type="match status" value="1"/>
</dbReference>
<evidence type="ECO:0008006" key="6">
    <source>
        <dbReference type="Google" id="ProtNLM"/>
    </source>
</evidence>
<name>A0AAW0LPA5_QUESU</name>
<dbReference type="InterPro" id="IPR055502">
    <property type="entry name" value="DUF7074"/>
</dbReference>
<dbReference type="PANTHER" id="PTHR31469:SF2">
    <property type="entry name" value="EXPRESSED PROTEIN"/>
    <property type="match status" value="1"/>
</dbReference>